<dbReference type="STRING" id="7167.A0A182F104"/>
<dbReference type="VEuPathDB" id="VectorBase:AALB000127"/>
<reference evidence="1" key="2">
    <citation type="submission" date="2022-08" db="UniProtKB">
        <authorList>
            <consortium name="EnsemblMetazoa"/>
        </authorList>
    </citation>
    <scope>IDENTIFICATION</scope>
    <source>
        <strain evidence="1">STECLA/ALBI9_A</strain>
    </source>
</reference>
<protein>
    <submittedName>
        <fullName evidence="1">Uncharacterized protein</fullName>
    </submittedName>
</protein>
<dbReference type="Proteomes" id="UP000069272">
    <property type="component" value="Chromosome 2L"/>
</dbReference>
<name>A0A182F104_ANOAL</name>
<keyword evidence="2" id="KW-1185">Reference proteome</keyword>
<evidence type="ECO:0000313" key="1">
    <source>
        <dbReference type="EnsemblMetazoa" id="AALB000127-PA"/>
    </source>
</evidence>
<dbReference type="VEuPathDB" id="VectorBase:AALB20_034445"/>
<dbReference type="EnsemblMetazoa" id="AALB000127-RA">
    <property type="protein sequence ID" value="AALB000127-PA"/>
    <property type="gene ID" value="AALB000127"/>
</dbReference>
<evidence type="ECO:0000313" key="2">
    <source>
        <dbReference type="Proteomes" id="UP000069272"/>
    </source>
</evidence>
<organism evidence="1 2">
    <name type="scientific">Anopheles albimanus</name>
    <name type="common">New world malaria mosquito</name>
    <dbReference type="NCBI Taxonomy" id="7167"/>
    <lineage>
        <taxon>Eukaryota</taxon>
        <taxon>Metazoa</taxon>
        <taxon>Ecdysozoa</taxon>
        <taxon>Arthropoda</taxon>
        <taxon>Hexapoda</taxon>
        <taxon>Insecta</taxon>
        <taxon>Pterygota</taxon>
        <taxon>Neoptera</taxon>
        <taxon>Endopterygota</taxon>
        <taxon>Diptera</taxon>
        <taxon>Nematocera</taxon>
        <taxon>Culicoidea</taxon>
        <taxon>Culicidae</taxon>
        <taxon>Anophelinae</taxon>
        <taxon>Anopheles</taxon>
    </lineage>
</organism>
<reference evidence="1 2" key="1">
    <citation type="journal article" date="2017" name="G3 (Bethesda)">
        <title>The Physical Genome Mapping of Anopheles albimanus Corrected Scaffold Misassemblies and Identified Interarm Rearrangements in Genus Anopheles.</title>
        <authorList>
            <person name="Artemov G.N."/>
            <person name="Peery A.N."/>
            <person name="Jiang X."/>
            <person name="Tu Z."/>
            <person name="Stegniy V.N."/>
            <person name="Sharakhova M.V."/>
            <person name="Sharakhov I.V."/>
        </authorList>
    </citation>
    <scope>NUCLEOTIDE SEQUENCE [LARGE SCALE GENOMIC DNA]</scope>
    <source>
        <strain evidence="1 2">ALBI9_A</strain>
    </source>
</reference>
<proteinExistence type="predicted"/>
<accession>A0A182F104</accession>
<sequence length="117" mass="13051">MEPEPPEQRPGQASHSDGQQPDCVTKFIKTGIADKNDYPLYFEKVIYEADIDENVELNHNFLNVTAKTHGEDPRNHTNYSPPFGNDGHKHANKFACPCTAPRHPETGTILTRPLGAL</sequence>
<dbReference type="AlphaFoldDB" id="A0A182F104"/>